<dbReference type="EMBL" id="JABFUB010000001">
    <property type="protein sequence ID" value="MCG6659938.1"/>
    <property type="molecule type" value="Genomic_DNA"/>
</dbReference>
<keyword evidence="4" id="KW-1185">Reference proteome</keyword>
<comment type="caution">
    <text evidence="1">The sequence shown here is derived from an EMBL/GenBank/DDBJ whole genome shotgun (WGS) entry which is preliminary data.</text>
</comment>
<dbReference type="AlphaFoldDB" id="A0A7V9W4X2"/>
<gene>
    <name evidence="1" type="ORF">H1D44_19755</name>
    <name evidence="2" type="ORF">HOP48_00020</name>
</gene>
<evidence type="ECO:0000313" key="4">
    <source>
        <dbReference type="Proteomes" id="UP000814353"/>
    </source>
</evidence>
<dbReference type="Proteomes" id="UP000814353">
    <property type="component" value="Unassembled WGS sequence"/>
</dbReference>
<reference evidence="2 4" key="1">
    <citation type="submission" date="2020-05" db="EMBL/GenBank/DDBJ databases">
        <title>Comparative genomic analysis of denitrifying bacteria from Halomonas genus.</title>
        <authorList>
            <person name="Wang L."/>
            <person name="Shao Z."/>
        </authorList>
    </citation>
    <scope>NUCLEOTIDE SEQUENCE [LARGE SCALE GENOMIC DNA]</scope>
    <source>
        <strain evidence="2 4">DSM 17331</strain>
    </source>
</reference>
<proteinExistence type="predicted"/>
<evidence type="ECO:0000313" key="2">
    <source>
        <dbReference type="EMBL" id="MCG6659938.1"/>
    </source>
</evidence>
<accession>A0A7V9W4X2</accession>
<evidence type="ECO:0000313" key="1">
    <source>
        <dbReference type="EMBL" id="MBA2781114.1"/>
    </source>
</evidence>
<reference evidence="1 3" key="2">
    <citation type="submission" date="2020-07" db="EMBL/GenBank/DDBJ databases">
        <title>Identification of Halomonas strains.</title>
        <authorList>
            <person name="Xiao Z."/>
            <person name="Shen J."/>
        </authorList>
    </citation>
    <scope>NUCLEOTIDE SEQUENCE [LARGE SCALE GENOMIC DNA]</scope>
    <source>
        <strain evidence="1 3">DSM 17331</strain>
    </source>
</reference>
<dbReference type="RefSeq" id="WP_181516986.1">
    <property type="nucleotide sequence ID" value="NZ_JABFUB010000001.1"/>
</dbReference>
<evidence type="ECO:0000313" key="3">
    <source>
        <dbReference type="Proteomes" id="UP000518091"/>
    </source>
</evidence>
<name>A0A7V9W4X2_9GAMM</name>
<dbReference type="InterPro" id="IPR029470">
    <property type="entry name" value="PDDEXK_4"/>
</dbReference>
<organism evidence="1 3">
    <name type="scientific">Billgrantia kenyensis</name>
    <dbReference type="NCBI Taxonomy" id="321266"/>
    <lineage>
        <taxon>Bacteria</taxon>
        <taxon>Pseudomonadati</taxon>
        <taxon>Pseudomonadota</taxon>
        <taxon>Gammaproteobacteria</taxon>
        <taxon>Oceanospirillales</taxon>
        <taxon>Halomonadaceae</taxon>
        <taxon>Billgrantia</taxon>
    </lineage>
</organism>
<protein>
    <submittedName>
        <fullName evidence="1">PD-(D/E)XK nuclease family protein</fullName>
    </submittedName>
</protein>
<dbReference type="Proteomes" id="UP000518091">
    <property type="component" value="Unassembled WGS sequence"/>
</dbReference>
<sequence length="237" mass="26956">MVEHLPVLNQAALDSDWGPAYLSIVPASLYGDVSARRHAFAVEGLNWGIRLSEPQVTSALVNFLSPTVFTDAGPRRCAALVRALYRAAGRMDERLRLDPLLATPGTLEVAAERRTGDRRIDIAIEWFDGPTTDKTSRRLVLIECKFDHHITSKQLPAYRQYAQRQTAEGGYALFLLLDRLTSRTTRSIARNKDWQPVTWLAVLRYLEQELIQEPDEGVEDFACLRRTIWNMAKNRTF</sequence>
<dbReference type="EMBL" id="JACEFT010000047">
    <property type="protein sequence ID" value="MBA2781114.1"/>
    <property type="molecule type" value="Genomic_DNA"/>
</dbReference>
<dbReference type="Pfam" id="PF14281">
    <property type="entry name" value="PDDEXK_4"/>
    <property type="match status" value="1"/>
</dbReference>